<dbReference type="PANTHER" id="PTHR10250">
    <property type="entry name" value="MICROSOMAL GLUTATHIONE S-TRANSFERASE"/>
    <property type="match status" value="1"/>
</dbReference>
<keyword evidence="7" id="KW-1185">Reference proteome</keyword>
<evidence type="ECO:0000256" key="1">
    <source>
        <dbReference type="ARBA" id="ARBA00004141"/>
    </source>
</evidence>
<keyword evidence="3 5" id="KW-1133">Transmembrane helix</keyword>
<dbReference type="OrthoDB" id="410651at2759"/>
<dbReference type="AlphaFoldDB" id="J7SCF7"/>
<evidence type="ECO:0000256" key="2">
    <source>
        <dbReference type="ARBA" id="ARBA00022692"/>
    </source>
</evidence>
<dbReference type="InterPro" id="IPR001129">
    <property type="entry name" value="Membr-assoc_MAPEG"/>
</dbReference>
<protein>
    <recommendedName>
        <fullName evidence="8">Glutathione transferase</fullName>
    </recommendedName>
</protein>
<dbReference type="SUPFAM" id="SSF161084">
    <property type="entry name" value="MAPEG domain-like"/>
    <property type="match status" value="1"/>
</dbReference>
<dbReference type="InterPro" id="IPR050997">
    <property type="entry name" value="MAPEG"/>
</dbReference>
<dbReference type="RefSeq" id="XP_012177361.1">
    <property type="nucleotide sequence ID" value="XM_012321971.1"/>
</dbReference>
<organism evidence="6 7">
    <name type="scientific">Fibroporia radiculosa</name>
    <dbReference type="NCBI Taxonomy" id="599839"/>
    <lineage>
        <taxon>Eukaryota</taxon>
        <taxon>Fungi</taxon>
        <taxon>Dikarya</taxon>
        <taxon>Basidiomycota</taxon>
        <taxon>Agaricomycotina</taxon>
        <taxon>Agaricomycetes</taxon>
        <taxon>Polyporales</taxon>
        <taxon>Fibroporiaceae</taxon>
        <taxon>Fibroporia</taxon>
    </lineage>
</organism>
<accession>J7SCF7</accession>
<dbReference type="STRING" id="599839.J7SCF7"/>
<keyword evidence="4 5" id="KW-0472">Membrane</keyword>
<dbReference type="EMBL" id="HE796869">
    <property type="protein sequence ID" value="CCL98078.1"/>
    <property type="molecule type" value="Genomic_DNA"/>
</dbReference>
<dbReference type="GO" id="GO:0005783">
    <property type="term" value="C:endoplasmic reticulum"/>
    <property type="evidence" value="ECO:0007669"/>
    <property type="project" value="TreeGrafter"/>
</dbReference>
<dbReference type="HOGENOM" id="CLU_110291_1_2_1"/>
<evidence type="ECO:0000313" key="6">
    <source>
        <dbReference type="EMBL" id="CCL98078.1"/>
    </source>
</evidence>
<name>J7SCF7_9APHY</name>
<proteinExistence type="predicted"/>
<feature type="transmembrane region" description="Helical" evidence="5">
    <location>
        <begin position="122"/>
        <end position="145"/>
    </location>
</feature>
<dbReference type="PANTHER" id="PTHR10250:SF26">
    <property type="entry name" value="GLUTATHIONE S-TRANSFERASE 3, MITOCHONDRIAL"/>
    <property type="match status" value="1"/>
</dbReference>
<gene>
    <name evidence="6" type="ORF">FIBRA_00072</name>
</gene>
<sequence>MSTTILLTREHIYPAAAIISTFWVTLFQTIKVGAARKRAGIEYPQLYAEKAEVKASKDASIFNCTQRAHQNTLENLPSVLASTAILSLRHPLVAASICGIWSFSRVLYTIGYSTGNPARRNFFGAAAFSIISSTSLLLGSTWTLIELLRDIA</sequence>
<evidence type="ECO:0000256" key="5">
    <source>
        <dbReference type="SAM" id="Phobius"/>
    </source>
</evidence>
<dbReference type="InParanoid" id="J7SCF7"/>
<dbReference type="InterPro" id="IPR023352">
    <property type="entry name" value="MAPEG-like_dom_sf"/>
</dbReference>
<evidence type="ECO:0000313" key="7">
    <source>
        <dbReference type="Proteomes" id="UP000006352"/>
    </source>
</evidence>
<dbReference type="GO" id="GO:0016020">
    <property type="term" value="C:membrane"/>
    <property type="evidence" value="ECO:0007669"/>
    <property type="project" value="UniProtKB-SubCell"/>
</dbReference>
<reference evidence="6 7" key="1">
    <citation type="journal article" date="2012" name="Appl. Environ. Microbiol.">
        <title>Short-read sequencing for genomic analysis of the brown rot fungus Fibroporia radiculosa.</title>
        <authorList>
            <person name="Tang J.D."/>
            <person name="Perkins A.D."/>
            <person name="Sonstegard T.S."/>
            <person name="Schroeder S.G."/>
            <person name="Burgess S.C."/>
            <person name="Diehl S.V."/>
        </authorList>
    </citation>
    <scope>NUCLEOTIDE SEQUENCE [LARGE SCALE GENOMIC DNA]</scope>
    <source>
        <strain evidence="6 7">TFFH 294</strain>
    </source>
</reference>
<evidence type="ECO:0000256" key="4">
    <source>
        <dbReference type="ARBA" id="ARBA00023136"/>
    </source>
</evidence>
<dbReference type="Proteomes" id="UP000006352">
    <property type="component" value="Unassembled WGS sequence"/>
</dbReference>
<dbReference type="Gene3D" id="1.20.120.550">
    <property type="entry name" value="Membrane associated eicosanoid/glutathione metabolism-like domain"/>
    <property type="match status" value="1"/>
</dbReference>
<dbReference type="Pfam" id="PF01124">
    <property type="entry name" value="MAPEG"/>
    <property type="match status" value="1"/>
</dbReference>
<dbReference type="GeneID" id="24092989"/>
<evidence type="ECO:0000256" key="3">
    <source>
        <dbReference type="ARBA" id="ARBA00022989"/>
    </source>
</evidence>
<feature type="transmembrane region" description="Helical" evidence="5">
    <location>
        <begin position="12"/>
        <end position="30"/>
    </location>
</feature>
<evidence type="ECO:0008006" key="8">
    <source>
        <dbReference type="Google" id="ProtNLM"/>
    </source>
</evidence>
<comment type="subcellular location">
    <subcellularLocation>
        <location evidence="1">Membrane</location>
        <topology evidence="1">Multi-pass membrane protein</topology>
    </subcellularLocation>
</comment>
<dbReference type="GO" id="GO:0004602">
    <property type="term" value="F:glutathione peroxidase activity"/>
    <property type="evidence" value="ECO:0007669"/>
    <property type="project" value="TreeGrafter"/>
</dbReference>
<keyword evidence="2 5" id="KW-0812">Transmembrane</keyword>
<dbReference type="GO" id="GO:0005635">
    <property type="term" value="C:nuclear envelope"/>
    <property type="evidence" value="ECO:0007669"/>
    <property type="project" value="TreeGrafter"/>
</dbReference>
<dbReference type="GO" id="GO:0004364">
    <property type="term" value="F:glutathione transferase activity"/>
    <property type="evidence" value="ECO:0007669"/>
    <property type="project" value="TreeGrafter"/>
</dbReference>